<comment type="caution">
    <text evidence="1">The sequence shown here is derived from an EMBL/GenBank/DDBJ whole genome shotgun (WGS) entry which is preliminary data.</text>
</comment>
<reference evidence="1" key="2">
    <citation type="journal article" date="2021" name="PeerJ">
        <title>Extensive microbial diversity within the chicken gut microbiome revealed by metagenomics and culture.</title>
        <authorList>
            <person name="Gilroy R."/>
            <person name="Ravi A."/>
            <person name="Getino M."/>
            <person name="Pursley I."/>
            <person name="Horton D.L."/>
            <person name="Alikhan N.F."/>
            <person name="Baker D."/>
            <person name="Gharbi K."/>
            <person name="Hall N."/>
            <person name="Watson M."/>
            <person name="Adriaenssens E.M."/>
            <person name="Foster-Nyarko E."/>
            <person name="Jarju S."/>
            <person name="Secka A."/>
            <person name="Antonio M."/>
            <person name="Oren A."/>
            <person name="Chaudhuri R.R."/>
            <person name="La Ragione R."/>
            <person name="Hildebrand F."/>
            <person name="Pallen M.J."/>
        </authorList>
    </citation>
    <scope>NUCLEOTIDE SEQUENCE</scope>
    <source>
        <strain evidence="1">CHK195-4489</strain>
    </source>
</reference>
<evidence type="ECO:0000313" key="2">
    <source>
        <dbReference type="Proteomes" id="UP000824089"/>
    </source>
</evidence>
<sequence>MLKKILISVLSVLVFLILITGGFRYAVNICNDYLLPEDGSVTKEELEAAKNRTVDYLFAVDSASAEPTPASAAPVSYSSGGSGLLSGGAEYCAVIGTLAEESKYYYAIYDRSGTQRAYGEFGTGLETCVIHDIRTGAEEIRILCEEDGLCVLYSISFSARVNGGAMKISKKAEFDPRREEETLLKLILPDEKMEYIVAAGTESAVLYTADGQAVRTYEYEPKNVITCGVLQDGLLILCGAASGEEDGHGFSYGFAEAFSEAGELLWSKSFLNGSEYISAVMECQMKPNGNLGIYGRYFDYSESDFQMTSLEAERYDDFKIYGHGIDYYIYTSRIRGEEGGTVQSSAFLAELDLAGGETDMRVYSALNDFRVPSISQTGSLNKLNPAGEFLLTSAQAEAEDSPTYHLTIDGEAVEIPSNLEVFYDLDTSGGIYAYLAESGTGIYRMKYFASAEDFSSAMIGLRRALSVSSVLDRLPEIMPWFVISVIGI</sequence>
<proteinExistence type="predicted"/>
<evidence type="ECO:0000313" key="1">
    <source>
        <dbReference type="EMBL" id="HIU29035.1"/>
    </source>
</evidence>
<dbReference type="EMBL" id="DVMM01000037">
    <property type="protein sequence ID" value="HIU29035.1"/>
    <property type="molecule type" value="Genomic_DNA"/>
</dbReference>
<gene>
    <name evidence="1" type="ORF">IAD50_01935</name>
</gene>
<organism evidence="1 2">
    <name type="scientific">Candidatus Egerieisoma faecipullorum</name>
    <dbReference type="NCBI Taxonomy" id="2840963"/>
    <lineage>
        <taxon>Bacteria</taxon>
        <taxon>Bacillati</taxon>
        <taxon>Bacillota</taxon>
        <taxon>Clostridia</taxon>
        <taxon>Eubacteriales</taxon>
        <taxon>Clostridiaceae</taxon>
        <taxon>Clostridiaceae incertae sedis</taxon>
        <taxon>Candidatus Egerieisoma</taxon>
    </lineage>
</organism>
<name>A0A9D1I8Q1_9CLOT</name>
<accession>A0A9D1I8Q1</accession>
<dbReference type="AlphaFoldDB" id="A0A9D1I8Q1"/>
<feature type="non-terminal residue" evidence="1">
    <location>
        <position position="488"/>
    </location>
</feature>
<reference evidence="1" key="1">
    <citation type="submission" date="2020-10" db="EMBL/GenBank/DDBJ databases">
        <authorList>
            <person name="Gilroy R."/>
        </authorList>
    </citation>
    <scope>NUCLEOTIDE SEQUENCE</scope>
    <source>
        <strain evidence="1">CHK195-4489</strain>
    </source>
</reference>
<protein>
    <submittedName>
        <fullName evidence="1">Uncharacterized protein</fullName>
    </submittedName>
</protein>
<dbReference type="Proteomes" id="UP000824089">
    <property type="component" value="Unassembled WGS sequence"/>
</dbReference>